<dbReference type="EMBL" id="QWEG01000008">
    <property type="protein sequence ID" value="RHW39095.1"/>
    <property type="molecule type" value="Genomic_DNA"/>
</dbReference>
<feature type="transmembrane region" description="Helical" evidence="1">
    <location>
        <begin position="57"/>
        <end position="80"/>
    </location>
</feature>
<feature type="transmembrane region" description="Helical" evidence="1">
    <location>
        <begin position="12"/>
        <end position="33"/>
    </location>
</feature>
<keyword evidence="1" id="KW-1133">Transmembrane helix</keyword>
<reference evidence="2 3" key="1">
    <citation type="journal article" date="2017" name="Int. J. Syst. Evol. Microbiol.">
        <title>Bacillus notoginsengisoli sp. nov., a novel bacterium isolated from the rhizosphere of Panax notoginseng.</title>
        <authorList>
            <person name="Zhang M.Y."/>
            <person name="Cheng J."/>
            <person name="Cai Y."/>
            <person name="Zhang T.Y."/>
            <person name="Wu Y.Y."/>
            <person name="Manikprabhu D."/>
            <person name="Li W.J."/>
            <person name="Zhang Y.X."/>
        </authorList>
    </citation>
    <scope>NUCLEOTIDE SEQUENCE [LARGE SCALE GENOMIC DNA]</scope>
    <source>
        <strain evidence="2 3">JCM 30743</strain>
    </source>
</reference>
<accession>A0A417YSV7</accession>
<keyword evidence="1" id="KW-0472">Membrane</keyword>
<name>A0A417YSV7_9BACI</name>
<comment type="caution">
    <text evidence="2">The sequence shown here is derived from an EMBL/GenBank/DDBJ whole genome shotgun (WGS) entry which is preliminary data.</text>
</comment>
<organism evidence="2 3">
    <name type="scientific">Neobacillus notoginsengisoli</name>
    <dbReference type="NCBI Taxonomy" id="1578198"/>
    <lineage>
        <taxon>Bacteria</taxon>
        <taxon>Bacillati</taxon>
        <taxon>Bacillota</taxon>
        <taxon>Bacilli</taxon>
        <taxon>Bacillales</taxon>
        <taxon>Bacillaceae</taxon>
        <taxon>Neobacillus</taxon>
    </lineage>
</organism>
<dbReference type="Pfam" id="PF13160">
    <property type="entry name" value="DUF3995"/>
    <property type="match status" value="1"/>
</dbReference>
<feature type="transmembrane region" description="Helical" evidence="1">
    <location>
        <begin position="100"/>
        <end position="118"/>
    </location>
</feature>
<dbReference type="AlphaFoldDB" id="A0A417YSV7"/>
<gene>
    <name evidence="2" type="ORF">D1B31_14155</name>
</gene>
<feature type="transmembrane region" description="Helical" evidence="1">
    <location>
        <begin position="130"/>
        <end position="150"/>
    </location>
</feature>
<evidence type="ECO:0000313" key="2">
    <source>
        <dbReference type="EMBL" id="RHW39095.1"/>
    </source>
</evidence>
<keyword evidence="3" id="KW-1185">Reference proteome</keyword>
<proteinExistence type="predicted"/>
<sequence>MSGGFMIRLNVWFINLGIIWTVIFAVMSFYWAMGGMLGVKSLGGSIYEIALNPSPSFLAVVWLTGFIKLLGAAVLAMLLVHWNNPKITRTLYYTAKISGVFLFLYGAFNFITISLHALQLLDFDLDPYATFWRLVFWEPFWMVGGVFYFFSAKKIKGSS</sequence>
<dbReference type="OrthoDB" id="2868974at2"/>
<dbReference type="Proteomes" id="UP000284416">
    <property type="component" value="Unassembled WGS sequence"/>
</dbReference>
<dbReference type="InterPro" id="IPR025058">
    <property type="entry name" value="DUF3995"/>
</dbReference>
<evidence type="ECO:0000256" key="1">
    <source>
        <dbReference type="SAM" id="Phobius"/>
    </source>
</evidence>
<evidence type="ECO:0000313" key="3">
    <source>
        <dbReference type="Proteomes" id="UP000284416"/>
    </source>
</evidence>
<keyword evidence="1" id="KW-0812">Transmembrane</keyword>
<protein>
    <submittedName>
        <fullName evidence="2">DUF3995 domain-containing protein</fullName>
    </submittedName>
</protein>